<accession>X6PA82</accession>
<dbReference type="GO" id="GO:0001006">
    <property type="term" value="F:RNA polymerase III type 3 promoter sequence-specific DNA binding"/>
    <property type="evidence" value="ECO:0007669"/>
    <property type="project" value="TreeGrafter"/>
</dbReference>
<dbReference type="PANTHER" id="PTHR13421:SF16">
    <property type="entry name" value="SNRNA-ACTIVATING PROTEIN COMPLEX SUBUNIT 3"/>
    <property type="match status" value="1"/>
</dbReference>
<dbReference type="Proteomes" id="UP000023152">
    <property type="component" value="Unassembled WGS sequence"/>
</dbReference>
<comment type="similarity">
    <text evidence="2">Belongs to the SNAPC3/SRD2 family.</text>
</comment>
<sequence>MPFGQGSHWTSLQKFFFLIENVFFDDMRHKNAERISQPIIDWYRQNPGLPCVRQKNMNEVRFYDLNIRVGSYYLYVHQGDCEHTFIVTNVRMIHRSDPLNTYAYPFVTYQQLPKRQKCNICETYNAKFVSYDDKYTTESPFYFCKNCFISFHFDTNGKLLYNDFTAFEYDHH</sequence>
<dbReference type="InterPro" id="IPR022042">
    <property type="entry name" value="snRNA-activating_su3"/>
</dbReference>
<dbReference type="EMBL" id="ASPP01001974">
    <property type="protein sequence ID" value="ETO35081.1"/>
    <property type="molecule type" value="Genomic_DNA"/>
</dbReference>
<evidence type="ECO:0000256" key="5">
    <source>
        <dbReference type="ARBA" id="ARBA00023163"/>
    </source>
</evidence>
<dbReference type="AlphaFoldDB" id="X6PA82"/>
<protein>
    <recommendedName>
        <fullName evidence="9">snRNA-activating protein complex subunit 3</fullName>
    </recommendedName>
</protein>
<name>X6PA82_RETFI</name>
<evidence type="ECO:0000256" key="3">
    <source>
        <dbReference type="ARBA" id="ARBA00023015"/>
    </source>
</evidence>
<dbReference type="Pfam" id="PF12251">
    <property type="entry name" value="SNAPC3"/>
    <property type="match status" value="1"/>
</dbReference>
<dbReference type="OrthoDB" id="46583at2759"/>
<dbReference type="GO" id="GO:0000978">
    <property type="term" value="F:RNA polymerase II cis-regulatory region sequence-specific DNA binding"/>
    <property type="evidence" value="ECO:0007669"/>
    <property type="project" value="TreeGrafter"/>
</dbReference>
<proteinExistence type="inferred from homology"/>
<dbReference type="PANTHER" id="PTHR13421">
    <property type="entry name" value="SNRNA-ACTIVATING PROTEIN COMPLEX SUBUNIT 3"/>
    <property type="match status" value="1"/>
</dbReference>
<evidence type="ECO:0000313" key="7">
    <source>
        <dbReference type="EMBL" id="ETO35081.1"/>
    </source>
</evidence>
<comment type="subcellular location">
    <subcellularLocation>
        <location evidence="1">Nucleus</location>
    </subcellularLocation>
</comment>
<evidence type="ECO:0000256" key="2">
    <source>
        <dbReference type="ARBA" id="ARBA00010410"/>
    </source>
</evidence>
<evidence type="ECO:0008006" key="9">
    <source>
        <dbReference type="Google" id="ProtNLM"/>
    </source>
</evidence>
<keyword evidence="5" id="KW-0804">Transcription</keyword>
<dbReference type="GO" id="GO:0042796">
    <property type="term" value="P:snRNA transcription by RNA polymerase III"/>
    <property type="evidence" value="ECO:0007669"/>
    <property type="project" value="TreeGrafter"/>
</dbReference>
<keyword evidence="6" id="KW-0539">Nucleus</keyword>
<dbReference type="GO" id="GO:0005634">
    <property type="term" value="C:nucleus"/>
    <property type="evidence" value="ECO:0007669"/>
    <property type="project" value="UniProtKB-SubCell"/>
</dbReference>
<keyword evidence="3" id="KW-0805">Transcription regulation</keyword>
<dbReference type="GO" id="GO:0019185">
    <property type="term" value="C:snRNA-activating protein complex"/>
    <property type="evidence" value="ECO:0007669"/>
    <property type="project" value="TreeGrafter"/>
</dbReference>
<keyword evidence="8" id="KW-1185">Reference proteome</keyword>
<keyword evidence="4" id="KW-0238">DNA-binding</keyword>
<dbReference type="GO" id="GO:0003681">
    <property type="term" value="F:bent DNA binding"/>
    <property type="evidence" value="ECO:0007669"/>
    <property type="project" value="TreeGrafter"/>
</dbReference>
<dbReference type="GO" id="GO:0001046">
    <property type="term" value="F:core promoter sequence-specific DNA binding"/>
    <property type="evidence" value="ECO:0007669"/>
    <property type="project" value="TreeGrafter"/>
</dbReference>
<comment type="caution">
    <text evidence="7">The sequence shown here is derived from an EMBL/GenBank/DDBJ whole genome shotgun (WGS) entry which is preliminary data.</text>
</comment>
<evidence type="ECO:0000256" key="1">
    <source>
        <dbReference type="ARBA" id="ARBA00004123"/>
    </source>
</evidence>
<gene>
    <name evidence="7" type="ORF">RFI_01993</name>
</gene>
<reference evidence="7 8" key="1">
    <citation type="journal article" date="2013" name="Curr. Biol.">
        <title>The Genome of the Foraminiferan Reticulomyxa filosa.</title>
        <authorList>
            <person name="Glockner G."/>
            <person name="Hulsmann N."/>
            <person name="Schleicher M."/>
            <person name="Noegel A.A."/>
            <person name="Eichinger L."/>
            <person name="Gallinger C."/>
            <person name="Pawlowski J."/>
            <person name="Sierra R."/>
            <person name="Euteneuer U."/>
            <person name="Pillet L."/>
            <person name="Moustafa A."/>
            <person name="Platzer M."/>
            <person name="Groth M."/>
            <person name="Szafranski K."/>
            <person name="Schliwa M."/>
        </authorList>
    </citation>
    <scope>NUCLEOTIDE SEQUENCE [LARGE SCALE GENOMIC DNA]</scope>
</reference>
<dbReference type="OMA" id="CNICETY"/>
<organism evidence="7 8">
    <name type="scientific">Reticulomyxa filosa</name>
    <dbReference type="NCBI Taxonomy" id="46433"/>
    <lineage>
        <taxon>Eukaryota</taxon>
        <taxon>Sar</taxon>
        <taxon>Rhizaria</taxon>
        <taxon>Retaria</taxon>
        <taxon>Foraminifera</taxon>
        <taxon>Monothalamids</taxon>
        <taxon>Reticulomyxidae</taxon>
        <taxon>Reticulomyxa</taxon>
    </lineage>
</organism>
<evidence type="ECO:0000256" key="6">
    <source>
        <dbReference type="ARBA" id="ARBA00023242"/>
    </source>
</evidence>
<evidence type="ECO:0000313" key="8">
    <source>
        <dbReference type="Proteomes" id="UP000023152"/>
    </source>
</evidence>
<evidence type="ECO:0000256" key="4">
    <source>
        <dbReference type="ARBA" id="ARBA00023125"/>
    </source>
</evidence>
<dbReference type="GO" id="GO:0042795">
    <property type="term" value="P:snRNA transcription by RNA polymerase II"/>
    <property type="evidence" value="ECO:0007669"/>
    <property type="project" value="TreeGrafter"/>
</dbReference>